<reference evidence="3 4" key="1">
    <citation type="submission" date="2016-09" db="EMBL/GenBank/DDBJ databases">
        <authorList>
            <person name="Capua I."/>
            <person name="De Benedictis P."/>
            <person name="Joannis T."/>
            <person name="Lombin L.H."/>
            <person name="Cattoli G."/>
        </authorList>
    </citation>
    <scope>NUCLEOTIDE SEQUENCE [LARGE SCALE GENOMIC DNA]</scope>
    <source>
        <strain evidence="3 4">ANC 4671</strain>
    </source>
</reference>
<dbReference type="RefSeq" id="WP_070070895.1">
    <property type="nucleotide sequence ID" value="NZ_MKKK01000067.1"/>
</dbReference>
<accession>A0A1E7QZ15</accession>
<feature type="transmembrane region" description="Helical" evidence="1">
    <location>
        <begin position="44"/>
        <end position="60"/>
    </location>
</feature>
<dbReference type="InterPro" id="IPR058581">
    <property type="entry name" value="TM_HPP"/>
</dbReference>
<gene>
    <name evidence="3" type="ORF">BJI46_06030</name>
</gene>
<feature type="transmembrane region" description="Helical" evidence="1">
    <location>
        <begin position="96"/>
        <end position="114"/>
    </location>
</feature>
<comment type="caution">
    <text evidence="3">The sequence shown here is derived from an EMBL/GenBank/DDBJ whole genome shotgun (WGS) entry which is preliminary data.</text>
</comment>
<dbReference type="PANTHER" id="PTHR33741">
    <property type="entry name" value="TRANSMEMBRANE PROTEIN DDB_G0269096-RELATED"/>
    <property type="match status" value="1"/>
</dbReference>
<keyword evidence="1" id="KW-0472">Membrane</keyword>
<evidence type="ECO:0000259" key="2">
    <source>
        <dbReference type="Pfam" id="PF04982"/>
    </source>
</evidence>
<evidence type="ECO:0000313" key="3">
    <source>
        <dbReference type="EMBL" id="OEY92300.1"/>
    </source>
</evidence>
<keyword evidence="4" id="KW-1185">Reference proteome</keyword>
<dbReference type="InterPro" id="IPR007065">
    <property type="entry name" value="HPP"/>
</dbReference>
<feature type="transmembrane region" description="Helical" evidence="1">
    <location>
        <begin position="134"/>
        <end position="156"/>
    </location>
</feature>
<dbReference type="STRING" id="1262585.BJI46_06030"/>
<name>A0A1E7QZ15_9GAMM</name>
<keyword evidence="1" id="KW-1133">Transmembrane helix</keyword>
<dbReference type="PANTHER" id="PTHR33741:SF5">
    <property type="entry name" value="TRANSMEMBRANE PROTEIN DDB_G0269096-RELATED"/>
    <property type="match status" value="1"/>
</dbReference>
<organism evidence="3 4">
    <name type="scientific">Acinetobacter qingfengensis</name>
    <dbReference type="NCBI Taxonomy" id="1262585"/>
    <lineage>
        <taxon>Bacteria</taxon>
        <taxon>Pseudomonadati</taxon>
        <taxon>Pseudomonadota</taxon>
        <taxon>Gammaproteobacteria</taxon>
        <taxon>Moraxellales</taxon>
        <taxon>Moraxellaceae</taxon>
        <taxon>Acinetobacter</taxon>
    </lineage>
</organism>
<dbReference type="OrthoDB" id="9811720at2"/>
<protein>
    <recommendedName>
        <fullName evidence="2">HPP transmembrane region domain-containing protein</fullName>
    </recommendedName>
</protein>
<proteinExistence type="predicted"/>
<keyword evidence="1" id="KW-0812">Transmembrane</keyword>
<dbReference type="Pfam" id="PF04982">
    <property type="entry name" value="TM_HPP"/>
    <property type="match status" value="1"/>
</dbReference>
<dbReference type="Proteomes" id="UP000185895">
    <property type="component" value="Unassembled WGS sequence"/>
</dbReference>
<evidence type="ECO:0000313" key="4">
    <source>
        <dbReference type="Proteomes" id="UP000185895"/>
    </source>
</evidence>
<feature type="domain" description="HPP transmembrane region" evidence="2">
    <location>
        <begin position="13"/>
        <end position="162"/>
    </location>
</feature>
<feature type="transmembrane region" description="Helical" evidence="1">
    <location>
        <begin position="72"/>
        <end position="89"/>
    </location>
</feature>
<dbReference type="AlphaFoldDB" id="A0A1E7QZ15"/>
<dbReference type="EMBL" id="MKKK01000067">
    <property type="protein sequence ID" value="OEY92300.1"/>
    <property type="molecule type" value="Genomic_DNA"/>
</dbReference>
<sequence>MNLMQFRSSAAPARPKWQFIMTTFIGSFLCISCLEWLTLMQHQLWIMAPFGATCVLAFALPESPLAQPRHIIGGHFITAFIALMVLQFFGNGLWQIAFAVATGIIAMQILRVTHPPAGANPLVILMTNTPWSFLIQPVLAGSICIVLIAWISHCFISKRTYPVYWW</sequence>
<feature type="transmembrane region" description="Helical" evidence="1">
    <location>
        <begin position="17"/>
        <end position="37"/>
    </location>
</feature>
<evidence type="ECO:0000256" key="1">
    <source>
        <dbReference type="SAM" id="Phobius"/>
    </source>
</evidence>